<dbReference type="OrthoDB" id="2037472at2"/>
<dbReference type="InterPro" id="IPR031571">
    <property type="entry name" value="RcpC_dom"/>
</dbReference>
<proteinExistence type="predicted"/>
<accession>A0A0R0D0A3</accession>
<dbReference type="EMBL" id="LDJM01000029">
    <property type="protein sequence ID" value="KRG75613.1"/>
    <property type="molecule type" value="Genomic_DNA"/>
</dbReference>
<dbReference type="RefSeq" id="WP_057638466.1">
    <property type="nucleotide sequence ID" value="NZ_LDJM01000029.1"/>
</dbReference>
<dbReference type="InterPro" id="IPR017592">
    <property type="entry name" value="Pilus_assmbl_Flp-typ_CpaB"/>
</dbReference>
<dbReference type="AlphaFoldDB" id="A0A0R0D0A3"/>
<evidence type="ECO:0000313" key="3">
    <source>
        <dbReference type="Proteomes" id="UP000050956"/>
    </source>
</evidence>
<dbReference type="InterPro" id="IPR013974">
    <property type="entry name" value="SAF"/>
</dbReference>
<protein>
    <submittedName>
        <fullName evidence="2">Pilus assembly protein CpaB</fullName>
    </submittedName>
</protein>
<dbReference type="STRING" id="336566.ABB30_11590"/>
<dbReference type="Pfam" id="PF16976">
    <property type="entry name" value="RcpC"/>
    <property type="match status" value="1"/>
</dbReference>
<name>A0A0R0D0A3_9GAMM</name>
<sequence length="259" mass="27606">MKAVKLQLNRNLVFLLVAVLIGILAAVLAVSYVQRTVSARTAVPEEITMSVAVPTRDIAAGQILQPDDLAVRPVAPDLVPADVITPDNYEQHLGRMLRAPIRQGAPISAAALVPLYEQFSAVIAKGNVAYTLSVDENNSISGMVIPGDHVDILLTVDDDKHGARVMPLLENVLVLATGTRVGETPLDESNAGYASVSLELTPADAQRLTVADKAGSLRVMLRQSEDRRPFLLDEVTQKQLLGAGDDDQAGVQYILGGSN</sequence>
<dbReference type="Proteomes" id="UP000050956">
    <property type="component" value="Unassembled WGS sequence"/>
</dbReference>
<dbReference type="CDD" id="cd11614">
    <property type="entry name" value="SAF_CpaB_FlgA_like"/>
    <property type="match status" value="1"/>
</dbReference>
<dbReference type="SMART" id="SM00858">
    <property type="entry name" value="SAF"/>
    <property type="match status" value="1"/>
</dbReference>
<evidence type="ECO:0000313" key="2">
    <source>
        <dbReference type="EMBL" id="KRG75613.1"/>
    </source>
</evidence>
<evidence type="ECO:0000259" key="1">
    <source>
        <dbReference type="SMART" id="SM00858"/>
    </source>
</evidence>
<dbReference type="NCBIfam" id="TIGR03177">
    <property type="entry name" value="pilus_cpaB"/>
    <property type="match status" value="1"/>
</dbReference>
<dbReference type="PATRIC" id="fig|336566.3.peg.1742"/>
<dbReference type="Pfam" id="PF08666">
    <property type="entry name" value="SAF"/>
    <property type="match status" value="1"/>
</dbReference>
<feature type="domain" description="SAF" evidence="1">
    <location>
        <begin position="49"/>
        <end position="113"/>
    </location>
</feature>
<gene>
    <name evidence="2" type="ORF">ABB30_11590</name>
</gene>
<reference evidence="2 3" key="1">
    <citation type="submission" date="2015-05" db="EMBL/GenBank/DDBJ databases">
        <title>Genome sequencing and analysis of members of genus Stenotrophomonas.</title>
        <authorList>
            <person name="Patil P.P."/>
            <person name="Midha S."/>
            <person name="Patil P.B."/>
        </authorList>
    </citation>
    <scope>NUCLEOTIDE SEQUENCE [LARGE SCALE GENOMIC DNA]</scope>
    <source>
        <strain evidence="2 3">DSM 24757</strain>
    </source>
</reference>
<comment type="caution">
    <text evidence="2">The sequence shown here is derived from an EMBL/GenBank/DDBJ whole genome shotgun (WGS) entry which is preliminary data.</text>
</comment>
<organism evidence="2 3">
    <name type="scientific">Stenotrophomonas ginsengisoli</name>
    <dbReference type="NCBI Taxonomy" id="336566"/>
    <lineage>
        <taxon>Bacteria</taxon>
        <taxon>Pseudomonadati</taxon>
        <taxon>Pseudomonadota</taxon>
        <taxon>Gammaproteobacteria</taxon>
        <taxon>Lysobacterales</taxon>
        <taxon>Lysobacteraceae</taxon>
        <taxon>Stenotrophomonas</taxon>
    </lineage>
</organism>
<keyword evidence="3" id="KW-1185">Reference proteome</keyword>